<dbReference type="SMART" id="SM00343">
    <property type="entry name" value="ZnF_C2HC"/>
    <property type="match status" value="1"/>
</dbReference>
<dbReference type="KEGG" id="nta:107799887"/>
<feature type="compositionally biased region" description="Gly residues" evidence="2">
    <location>
        <begin position="81"/>
        <end position="98"/>
    </location>
</feature>
<sequence>MGQTRGSVIQADSVVPHLESFWGSHSGHQGQQSQHSRACYTCGDMGHIARFCPRTPSSSKHQGSRVMIQAPSVPQPAHLARGGGRGARGGGRGIRSGA</sequence>
<dbReference type="PROSITE" id="PS50158">
    <property type="entry name" value="ZF_CCHC"/>
    <property type="match status" value="1"/>
</dbReference>
<protein>
    <submittedName>
        <fullName evidence="4">Cold shock domain-containing protein 3-like</fullName>
    </submittedName>
</protein>
<dbReference type="InterPro" id="IPR001878">
    <property type="entry name" value="Znf_CCHC"/>
</dbReference>
<dbReference type="PaxDb" id="4097-A0A1S4APC1"/>
<gene>
    <name evidence="4" type="primary">LOC107799887</name>
</gene>
<keyword evidence="1" id="KW-0479">Metal-binding</keyword>
<dbReference type="Pfam" id="PF00098">
    <property type="entry name" value="zf-CCHC"/>
    <property type="match status" value="1"/>
</dbReference>
<dbReference type="GO" id="GO:0003676">
    <property type="term" value="F:nucleic acid binding"/>
    <property type="evidence" value="ECO:0007669"/>
    <property type="project" value="InterPro"/>
</dbReference>
<dbReference type="InterPro" id="IPR036875">
    <property type="entry name" value="Znf_CCHC_sf"/>
</dbReference>
<evidence type="ECO:0000256" key="1">
    <source>
        <dbReference type="PROSITE-ProRule" id="PRU00047"/>
    </source>
</evidence>
<dbReference type="AlphaFoldDB" id="A0A1S4APC1"/>
<dbReference type="GO" id="GO:0008270">
    <property type="term" value="F:zinc ion binding"/>
    <property type="evidence" value="ECO:0007669"/>
    <property type="project" value="UniProtKB-KW"/>
</dbReference>
<dbReference type="OrthoDB" id="2527451at2759"/>
<organism evidence="4">
    <name type="scientific">Nicotiana tabacum</name>
    <name type="common">Common tobacco</name>
    <dbReference type="NCBI Taxonomy" id="4097"/>
    <lineage>
        <taxon>Eukaryota</taxon>
        <taxon>Viridiplantae</taxon>
        <taxon>Streptophyta</taxon>
        <taxon>Embryophyta</taxon>
        <taxon>Tracheophyta</taxon>
        <taxon>Spermatophyta</taxon>
        <taxon>Magnoliopsida</taxon>
        <taxon>eudicotyledons</taxon>
        <taxon>Gunneridae</taxon>
        <taxon>Pentapetalae</taxon>
        <taxon>asterids</taxon>
        <taxon>lamiids</taxon>
        <taxon>Solanales</taxon>
        <taxon>Solanaceae</taxon>
        <taxon>Nicotianoideae</taxon>
        <taxon>Nicotianeae</taxon>
        <taxon>Nicotiana</taxon>
    </lineage>
</organism>
<dbReference type="Gene3D" id="4.10.60.10">
    <property type="entry name" value="Zinc finger, CCHC-type"/>
    <property type="match status" value="1"/>
</dbReference>
<evidence type="ECO:0000313" key="4">
    <source>
        <dbReference type="RefSeq" id="XP_016478504.1"/>
    </source>
</evidence>
<accession>A0A1S4APC1</accession>
<feature type="domain" description="CCHC-type" evidence="3">
    <location>
        <begin position="39"/>
        <end position="54"/>
    </location>
</feature>
<name>A0A1S4APC1_TOBAC</name>
<feature type="region of interest" description="Disordered" evidence="2">
    <location>
        <begin position="71"/>
        <end position="98"/>
    </location>
</feature>
<dbReference type="RefSeq" id="XP_016478504.1">
    <property type="nucleotide sequence ID" value="XM_016623018.1"/>
</dbReference>
<keyword evidence="1" id="KW-0862">Zinc</keyword>
<proteinExistence type="predicted"/>
<dbReference type="SUPFAM" id="SSF57756">
    <property type="entry name" value="Retrovirus zinc finger-like domains"/>
    <property type="match status" value="1"/>
</dbReference>
<evidence type="ECO:0000256" key="2">
    <source>
        <dbReference type="SAM" id="MobiDB-lite"/>
    </source>
</evidence>
<reference evidence="4" key="1">
    <citation type="submission" date="2025-08" db="UniProtKB">
        <authorList>
            <consortium name="RefSeq"/>
        </authorList>
    </citation>
    <scope>IDENTIFICATION</scope>
</reference>
<keyword evidence="1" id="KW-0863">Zinc-finger</keyword>
<evidence type="ECO:0000259" key="3">
    <source>
        <dbReference type="PROSITE" id="PS50158"/>
    </source>
</evidence>